<proteinExistence type="predicted"/>
<name>A0A1I4TSW5_9BURK</name>
<dbReference type="InterPro" id="IPR037682">
    <property type="entry name" value="TonB_C"/>
</dbReference>
<feature type="domain" description="TonB C-terminal" evidence="5">
    <location>
        <begin position="41"/>
        <end position="137"/>
    </location>
</feature>
<dbReference type="EMBL" id="FOTW01000033">
    <property type="protein sequence ID" value="SFM79818.1"/>
    <property type="molecule type" value="Genomic_DNA"/>
</dbReference>
<keyword evidence="4" id="KW-0472">Membrane</keyword>
<evidence type="ECO:0000313" key="7">
    <source>
        <dbReference type="Proteomes" id="UP000199470"/>
    </source>
</evidence>
<dbReference type="Gene3D" id="3.30.1150.10">
    <property type="match status" value="1"/>
</dbReference>
<dbReference type="AlphaFoldDB" id="A0A1I4TSW5"/>
<comment type="subcellular location">
    <subcellularLocation>
        <location evidence="1">Membrane</location>
        <topology evidence="1">Single-pass membrane protein</topology>
    </subcellularLocation>
</comment>
<dbReference type="GO" id="GO:0016020">
    <property type="term" value="C:membrane"/>
    <property type="evidence" value="ECO:0007669"/>
    <property type="project" value="UniProtKB-SubCell"/>
</dbReference>
<dbReference type="Proteomes" id="UP000199470">
    <property type="component" value="Unassembled WGS sequence"/>
</dbReference>
<evidence type="ECO:0000256" key="1">
    <source>
        <dbReference type="ARBA" id="ARBA00004167"/>
    </source>
</evidence>
<dbReference type="Pfam" id="PF03544">
    <property type="entry name" value="TonB_C"/>
    <property type="match status" value="1"/>
</dbReference>
<keyword evidence="7" id="KW-1185">Reference proteome</keyword>
<dbReference type="InterPro" id="IPR006597">
    <property type="entry name" value="Sel1-like"/>
</dbReference>
<organism evidence="6 7">
    <name type="scientific">Rugamonas rubra</name>
    <dbReference type="NCBI Taxonomy" id="758825"/>
    <lineage>
        <taxon>Bacteria</taxon>
        <taxon>Pseudomonadati</taxon>
        <taxon>Pseudomonadota</taxon>
        <taxon>Betaproteobacteria</taxon>
        <taxon>Burkholderiales</taxon>
        <taxon>Oxalobacteraceae</taxon>
        <taxon>Telluria group</taxon>
        <taxon>Rugamonas</taxon>
    </lineage>
</organism>
<keyword evidence="3" id="KW-1133">Transmembrane helix</keyword>
<dbReference type="STRING" id="758825.SAMN02982985_05345"/>
<evidence type="ECO:0000256" key="3">
    <source>
        <dbReference type="ARBA" id="ARBA00022989"/>
    </source>
</evidence>
<dbReference type="Pfam" id="PF08238">
    <property type="entry name" value="Sel1"/>
    <property type="match status" value="1"/>
</dbReference>
<dbReference type="PROSITE" id="PS52015">
    <property type="entry name" value="TONB_CTD"/>
    <property type="match status" value="1"/>
</dbReference>
<dbReference type="InterPro" id="IPR006260">
    <property type="entry name" value="TonB/TolA_C"/>
</dbReference>
<keyword evidence="2" id="KW-0812">Transmembrane</keyword>
<dbReference type="NCBIfam" id="TIGR01352">
    <property type="entry name" value="tonB_Cterm"/>
    <property type="match status" value="1"/>
</dbReference>
<dbReference type="InterPro" id="IPR011990">
    <property type="entry name" value="TPR-like_helical_dom_sf"/>
</dbReference>
<dbReference type="RefSeq" id="WP_093390735.1">
    <property type="nucleotide sequence ID" value="NZ_FOTW01000033.1"/>
</dbReference>
<dbReference type="SUPFAM" id="SSF74653">
    <property type="entry name" value="TolA/TonB C-terminal domain"/>
    <property type="match status" value="1"/>
</dbReference>
<dbReference type="OrthoDB" id="8769760at2"/>
<evidence type="ECO:0000256" key="4">
    <source>
        <dbReference type="ARBA" id="ARBA00023136"/>
    </source>
</evidence>
<dbReference type="SUPFAM" id="SSF81901">
    <property type="entry name" value="HCP-like"/>
    <property type="match status" value="1"/>
</dbReference>
<accession>A0A1I4TSW5</accession>
<reference evidence="6 7" key="1">
    <citation type="submission" date="2016-10" db="EMBL/GenBank/DDBJ databases">
        <authorList>
            <person name="de Groot N.N."/>
        </authorList>
    </citation>
    <scope>NUCLEOTIDE SEQUENCE [LARGE SCALE GENOMIC DNA]</scope>
    <source>
        <strain evidence="6 7">ATCC 43154</strain>
    </source>
</reference>
<gene>
    <name evidence="6" type="ORF">SAMN02982985_05345</name>
</gene>
<sequence>MNNLSFLSNDFWKLIFIVSTLLPYSEFAFSQSSITEPLHLVVRPKPRAGGCEKPHWPTRALAKGQEGVVQIAVLVGLDGKPTRPFIQHSTGFPMLDTAAETALMKCSWQPGTIDDKPIPMLMTMTYYWFSVPSGYLGETWRELLHSAKEGNASALYSIAKMQAADSEMQSAGIRLLKSLAEAGHPLAQYDIAARYEEGDGMEKNIEQAEIWYAKAALQGDMLAVERSQLIKERNTQQS</sequence>
<evidence type="ECO:0000259" key="5">
    <source>
        <dbReference type="PROSITE" id="PS52015"/>
    </source>
</evidence>
<dbReference type="SMART" id="SM00671">
    <property type="entry name" value="SEL1"/>
    <property type="match status" value="1"/>
</dbReference>
<protein>
    <submittedName>
        <fullName evidence="6">TonB family C-terminal domain-containing protein</fullName>
    </submittedName>
</protein>
<evidence type="ECO:0000313" key="6">
    <source>
        <dbReference type="EMBL" id="SFM79818.1"/>
    </source>
</evidence>
<dbReference type="GO" id="GO:0055085">
    <property type="term" value="P:transmembrane transport"/>
    <property type="evidence" value="ECO:0007669"/>
    <property type="project" value="InterPro"/>
</dbReference>
<dbReference type="Gene3D" id="1.25.40.10">
    <property type="entry name" value="Tetratricopeptide repeat domain"/>
    <property type="match status" value="1"/>
</dbReference>
<evidence type="ECO:0000256" key="2">
    <source>
        <dbReference type="ARBA" id="ARBA00022692"/>
    </source>
</evidence>